<accession>A0A5C6EZV0</accession>
<dbReference type="OrthoDB" id="9812095at2"/>
<dbReference type="InterPro" id="IPR007053">
    <property type="entry name" value="LRAT_dom"/>
</dbReference>
<feature type="domain" description="LRAT" evidence="2">
    <location>
        <begin position="31"/>
        <end position="139"/>
    </location>
</feature>
<comment type="caution">
    <text evidence="3">The sequence shown here is derived from an EMBL/GenBank/DDBJ whole genome shotgun (WGS) entry which is preliminary data.</text>
</comment>
<dbReference type="PANTHER" id="PTHR46137">
    <property type="entry name" value="OS05G0310600 PROTEIN"/>
    <property type="match status" value="1"/>
</dbReference>
<feature type="region of interest" description="Disordered" evidence="1">
    <location>
        <begin position="251"/>
        <end position="274"/>
    </location>
</feature>
<sequence>MSRSRKQDDVGEDVSKRNFRLARGDHFFVWRRQFGLARFQHHGIDLGDGSAVHFTDGGLGVAGPTGNATHFQIKRTDLDVVTRCGRDVLHYVDYRDRLHVDETVERAIRRIGTRDYHLLFHNCEHFAVWCITDRHESRQVSVAFDRASSVGIKAIAAASVHVASRIGAKRIIRGASPWMLIADAAQWATEAGGHHVGLRNTKQRKQASRAVGATTALSIGALGGPVGIAVAGGLWCAGEVAGELSQAAYENVRSRRPKSGPNPNPGPDSDPDAL</sequence>
<evidence type="ECO:0000256" key="1">
    <source>
        <dbReference type="SAM" id="MobiDB-lite"/>
    </source>
</evidence>
<dbReference type="EMBL" id="SJPX01000002">
    <property type="protein sequence ID" value="TWU55163.1"/>
    <property type="molecule type" value="Genomic_DNA"/>
</dbReference>
<dbReference type="AlphaFoldDB" id="A0A5C6EZV0"/>
<dbReference type="Gene3D" id="3.90.1720.10">
    <property type="entry name" value="endopeptidase domain like (from Nostoc punctiforme)"/>
    <property type="match status" value="1"/>
</dbReference>
<organism evidence="3 4">
    <name type="scientific">Rubripirellula reticaptiva</name>
    <dbReference type="NCBI Taxonomy" id="2528013"/>
    <lineage>
        <taxon>Bacteria</taxon>
        <taxon>Pseudomonadati</taxon>
        <taxon>Planctomycetota</taxon>
        <taxon>Planctomycetia</taxon>
        <taxon>Pirellulales</taxon>
        <taxon>Pirellulaceae</taxon>
        <taxon>Rubripirellula</taxon>
    </lineage>
</organism>
<evidence type="ECO:0000259" key="2">
    <source>
        <dbReference type="PROSITE" id="PS51934"/>
    </source>
</evidence>
<name>A0A5C6EZV0_9BACT</name>
<dbReference type="PROSITE" id="PS51934">
    <property type="entry name" value="LRAT"/>
    <property type="match status" value="1"/>
</dbReference>
<proteinExistence type="predicted"/>
<evidence type="ECO:0000313" key="4">
    <source>
        <dbReference type="Proteomes" id="UP000317977"/>
    </source>
</evidence>
<dbReference type="Proteomes" id="UP000317977">
    <property type="component" value="Unassembled WGS sequence"/>
</dbReference>
<gene>
    <name evidence="3" type="ORF">Poly59_14590</name>
</gene>
<reference evidence="3 4" key="1">
    <citation type="submission" date="2019-02" db="EMBL/GenBank/DDBJ databases">
        <title>Deep-cultivation of Planctomycetes and their phenomic and genomic characterization uncovers novel biology.</title>
        <authorList>
            <person name="Wiegand S."/>
            <person name="Jogler M."/>
            <person name="Boedeker C."/>
            <person name="Pinto D."/>
            <person name="Vollmers J."/>
            <person name="Rivas-Marin E."/>
            <person name="Kohn T."/>
            <person name="Peeters S.H."/>
            <person name="Heuer A."/>
            <person name="Rast P."/>
            <person name="Oberbeckmann S."/>
            <person name="Bunk B."/>
            <person name="Jeske O."/>
            <person name="Meyerdierks A."/>
            <person name="Storesund J.E."/>
            <person name="Kallscheuer N."/>
            <person name="Luecker S."/>
            <person name="Lage O.M."/>
            <person name="Pohl T."/>
            <person name="Merkel B.J."/>
            <person name="Hornburger P."/>
            <person name="Mueller R.-W."/>
            <person name="Bruemmer F."/>
            <person name="Labrenz M."/>
            <person name="Spormann A.M."/>
            <person name="Op Den Camp H."/>
            <person name="Overmann J."/>
            <person name="Amann R."/>
            <person name="Jetten M.S.M."/>
            <person name="Mascher T."/>
            <person name="Medema M.H."/>
            <person name="Devos D.P."/>
            <person name="Kaster A.-K."/>
            <person name="Ovreas L."/>
            <person name="Rohde M."/>
            <person name="Galperin M.Y."/>
            <person name="Jogler C."/>
        </authorList>
    </citation>
    <scope>NUCLEOTIDE SEQUENCE [LARGE SCALE GENOMIC DNA]</scope>
    <source>
        <strain evidence="3 4">Poly59</strain>
    </source>
</reference>
<protein>
    <submittedName>
        <fullName evidence="3">NC domain protein</fullName>
    </submittedName>
</protein>
<dbReference type="PANTHER" id="PTHR46137:SF1">
    <property type="entry name" value="LRAT DOMAIN-CONTAINING PROTEIN"/>
    <property type="match status" value="1"/>
</dbReference>
<evidence type="ECO:0000313" key="3">
    <source>
        <dbReference type="EMBL" id="TWU55163.1"/>
    </source>
</evidence>
<keyword evidence="4" id="KW-1185">Reference proteome</keyword>
<dbReference type="Pfam" id="PF04970">
    <property type="entry name" value="LRAT"/>
    <property type="match status" value="1"/>
</dbReference>